<dbReference type="Proteomes" id="UP000006051">
    <property type="component" value="Chromosome"/>
</dbReference>
<name>I4A344_ORNRL</name>
<dbReference type="GeneID" id="71570319"/>
<protein>
    <submittedName>
        <fullName evidence="2">Uncharacterized protein</fullName>
    </submittedName>
</protein>
<organism evidence="2 3">
    <name type="scientific">Ornithobacterium rhinotracheale (strain ATCC 51463 / DSM 15997 / CCUG 23171 / CIP 104009 / LMG 9086)</name>
    <dbReference type="NCBI Taxonomy" id="867902"/>
    <lineage>
        <taxon>Bacteria</taxon>
        <taxon>Pseudomonadati</taxon>
        <taxon>Bacteroidota</taxon>
        <taxon>Flavobacteriia</taxon>
        <taxon>Flavobacteriales</taxon>
        <taxon>Weeksellaceae</taxon>
        <taxon>Ornithobacterium</taxon>
    </lineage>
</organism>
<evidence type="ECO:0000256" key="1">
    <source>
        <dbReference type="SAM" id="MobiDB-lite"/>
    </source>
</evidence>
<feature type="compositionally biased region" description="Basic and acidic residues" evidence="1">
    <location>
        <begin position="75"/>
        <end position="89"/>
    </location>
</feature>
<feature type="region of interest" description="Disordered" evidence="1">
    <location>
        <begin position="66"/>
        <end position="127"/>
    </location>
</feature>
<proteinExistence type="predicted"/>
<evidence type="ECO:0000313" key="2">
    <source>
        <dbReference type="EMBL" id="AFL98378.1"/>
    </source>
</evidence>
<evidence type="ECO:0000313" key="3">
    <source>
        <dbReference type="Proteomes" id="UP000006051"/>
    </source>
</evidence>
<feature type="compositionally biased region" description="Basic and acidic residues" evidence="1">
    <location>
        <begin position="109"/>
        <end position="127"/>
    </location>
</feature>
<gene>
    <name evidence="2" type="ordered locus">Ornrh_2247</name>
</gene>
<reference evidence="2 3" key="1">
    <citation type="submission" date="2012-06" db="EMBL/GenBank/DDBJ databases">
        <title>The complete genome of Ornithobacterium rhinotracheale DSM 15997.</title>
        <authorList>
            <consortium name="US DOE Joint Genome Institute (JGI-PGF)"/>
            <person name="Lucas S."/>
            <person name="Copeland A."/>
            <person name="Lapidus A."/>
            <person name="Goodwin L."/>
            <person name="Pitluck S."/>
            <person name="Peters L."/>
            <person name="Mikhailova N."/>
            <person name="Teshima H."/>
            <person name="Kyrpides N."/>
            <person name="Mavromatis K."/>
            <person name="Pagani I."/>
            <person name="Ivanova N."/>
            <person name="Ovchinnikova G."/>
            <person name="Zeytun A."/>
            <person name="Detter J.C."/>
            <person name="Han C."/>
            <person name="Land M."/>
            <person name="Hauser L."/>
            <person name="Markowitz V."/>
            <person name="Cheng J.-F."/>
            <person name="Hugenholtz P."/>
            <person name="Woyke T."/>
            <person name="Wu D."/>
            <person name="Lang E."/>
            <person name="Kopitz M."/>
            <person name="Brambilla E."/>
            <person name="Klenk H.-P."/>
            <person name="Eisen J.A."/>
        </authorList>
    </citation>
    <scope>NUCLEOTIDE SEQUENCE [LARGE SCALE GENOMIC DNA]</scope>
    <source>
        <strain evidence="3">ATCC 51463 / DSM 15997 / CCUG 23171 / LMG 9086</strain>
    </source>
</reference>
<dbReference type="AlphaFoldDB" id="I4A344"/>
<keyword evidence="3" id="KW-1185">Reference proteome</keyword>
<sequence>MKKILSLINLIGLAKALFEKNENLEKLYATEDGQFFEDENRALLHAENSKMKIHKILRAVALSAVTGKKTMPANKQEKVEETTGEKESAQESGNDEESDQVVEPSPAAKEVEGKEKATPETKSKTTK</sequence>
<dbReference type="STRING" id="867902.Ornrh_2247"/>
<dbReference type="RefSeq" id="WP_014791879.1">
    <property type="nucleotide sequence ID" value="NC_018016.1"/>
</dbReference>
<dbReference type="GeneID" id="97258827"/>
<accession>I4A344</accession>
<dbReference type="HOGENOM" id="CLU_1968325_0_0_10"/>
<dbReference type="EMBL" id="CP003283">
    <property type="protein sequence ID" value="AFL98378.1"/>
    <property type="molecule type" value="Genomic_DNA"/>
</dbReference>
<dbReference type="KEGG" id="orh:Ornrh_2247"/>